<sequence>MMTRFLQEGQVTFVANNTGHKLSSAVLSPYNSNLFCHEVDEIRFQMVITETKIEYRNYQYDSPRAGLKSVTTKWLRQILGEIIRDYSYITTVHNPYHFTISVPALESVSQAYNLNQRASKLDYNRNKT</sequence>
<keyword evidence="2" id="KW-1185">Reference proteome</keyword>
<accession>A0AAN9MRL6</accession>
<dbReference type="Proteomes" id="UP001367508">
    <property type="component" value="Unassembled WGS sequence"/>
</dbReference>
<evidence type="ECO:0000313" key="1">
    <source>
        <dbReference type="EMBL" id="KAK7359326.1"/>
    </source>
</evidence>
<gene>
    <name evidence="1" type="ORF">VNO77_01281</name>
</gene>
<reference evidence="1 2" key="1">
    <citation type="submission" date="2024-01" db="EMBL/GenBank/DDBJ databases">
        <title>The genomes of 5 underutilized Papilionoideae crops provide insights into root nodulation and disease resistanc.</title>
        <authorList>
            <person name="Jiang F."/>
        </authorList>
    </citation>
    <scope>NUCLEOTIDE SEQUENCE [LARGE SCALE GENOMIC DNA]</scope>
    <source>
        <strain evidence="1">LVBAO_FW01</strain>
        <tissue evidence="1">Leaves</tissue>
    </source>
</reference>
<protein>
    <submittedName>
        <fullName evidence="1">Uncharacterized protein</fullName>
    </submittedName>
</protein>
<organism evidence="1 2">
    <name type="scientific">Canavalia gladiata</name>
    <name type="common">Sword bean</name>
    <name type="synonym">Dolichos gladiatus</name>
    <dbReference type="NCBI Taxonomy" id="3824"/>
    <lineage>
        <taxon>Eukaryota</taxon>
        <taxon>Viridiplantae</taxon>
        <taxon>Streptophyta</taxon>
        <taxon>Embryophyta</taxon>
        <taxon>Tracheophyta</taxon>
        <taxon>Spermatophyta</taxon>
        <taxon>Magnoliopsida</taxon>
        <taxon>eudicotyledons</taxon>
        <taxon>Gunneridae</taxon>
        <taxon>Pentapetalae</taxon>
        <taxon>rosids</taxon>
        <taxon>fabids</taxon>
        <taxon>Fabales</taxon>
        <taxon>Fabaceae</taxon>
        <taxon>Papilionoideae</taxon>
        <taxon>50 kb inversion clade</taxon>
        <taxon>NPAAA clade</taxon>
        <taxon>indigoferoid/millettioid clade</taxon>
        <taxon>Phaseoleae</taxon>
        <taxon>Canavalia</taxon>
    </lineage>
</organism>
<comment type="caution">
    <text evidence="1">The sequence shown here is derived from an EMBL/GenBank/DDBJ whole genome shotgun (WGS) entry which is preliminary data.</text>
</comment>
<proteinExistence type="predicted"/>
<name>A0AAN9MRL6_CANGL</name>
<dbReference type="AlphaFoldDB" id="A0AAN9MRL6"/>
<evidence type="ECO:0000313" key="2">
    <source>
        <dbReference type="Proteomes" id="UP001367508"/>
    </source>
</evidence>
<dbReference type="EMBL" id="JAYMYQ010000001">
    <property type="protein sequence ID" value="KAK7359326.1"/>
    <property type="molecule type" value="Genomic_DNA"/>
</dbReference>